<comment type="subcellular location">
    <subcellularLocation>
        <location evidence="1">Nucleus</location>
    </subcellularLocation>
</comment>
<evidence type="ECO:0000259" key="12">
    <source>
        <dbReference type="Pfam" id="PF04937"/>
    </source>
</evidence>
<dbReference type="InterPro" id="IPR052035">
    <property type="entry name" value="ZnF_BED_domain_contain"/>
</dbReference>
<sequence>MAAASSSNIDTSESVDTDQSRTRARSSKVWNYFSIKGGHSVICQLCKMEMAYHKSTTAMHQHIKRRHPGAACVDDKTPNMQKNLEDYFQKKKTTPTPCTPQEAAVLTESVLTMIVKDMRPLAMVEGEGFKEMLTTFQSGYTLPSRRHFTSMMERKYEISVEKLKNKLKNTTSKISLTTDAWTSLVTEAFLGVTCHFIDDNWDLVSFNLTTLPMEERHTAENLASYVEKVAEKFSISLHNVLAIVHDNASNVVAALRILEEKFGVVSYRCAGHTMQLVVNHAMKDPMIDKALSAARGLVKHIKKSEPASTKLKQKQKQMGTAEHKLIQDVAVRWNSSYYMVERLLEQRWPTPPPAKRSLQEDGKNVSLIAAALDPRFRKLKFLSPEDALKLQVQVQSVALDLKREQRSQLQQAAVGQEASESPPPKKKSVLDTLLGTDSEEEDSNNQGENQDEDGDNETVRKELLLYFGENPIPRDNDPLKWWKDNATRFPTLSALAKSYLAVPATSRCFIRKYSSIAAPFNALTSAGSKFYGTPKWKRPSIPPKHWFTSSSSLTMHDPKLQFLIEVVASDVRVGTVLSQCFSKDNQVHSCAFFLPSYRHSPKNRCPRPSRLSLCNWSCDLGH</sequence>
<evidence type="ECO:0000256" key="10">
    <source>
        <dbReference type="SAM" id="MobiDB-lite"/>
    </source>
</evidence>
<keyword evidence="3" id="KW-0863">Zinc-finger</keyword>
<dbReference type="GO" id="GO:0003677">
    <property type="term" value="F:DNA binding"/>
    <property type="evidence" value="ECO:0007669"/>
    <property type="project" value="UniProtKB-KW"/>
</dbReference>
<feature type="compositionally biased region" description="Polar residues" evidence="10">
    <location>
        <begin position="1"/>
        <end position="14"/>
    </location>
</feature>
<dbReference type="InterPro" id="IPR003656">
    <property type="entry name" value="Znf_BED"/>
</dbReference>
<dbReference type="InterPro" id="IPR043502">
    <property type="entry name" value="DNA/RNA_pol_sf"/>
</dbReference>
<dbReference type="PANTHER" id="PTHR46481:SF10">
    <property type="entry name" value="ZINC FINGER BED DOMAIN-CONTAINING PROTEIN 39"/>
    <property type="match status" value="1"/>
</dbReference>
<evidence type="ECO:0000256" key="8">
    <source>
        <dbReference type="ARBA" id="ARBA00023242"/>
    </source>
</evidence>
<keyword evidence="15" id="KW-1185">Reference proteome</keyword>
<dbReference type="GO" id="GO:0005634">
    <property type="term" value="C:nucleus"/>
    <property type="evidence" value="ECO:0007669"/>
    <property type="project" value="UniProtKB-SubCell"/>
</dbReference>
<evidence type="ECO:0000256" key="6">
    <source>
        <dbReference type="ARBA" id="ARBA00023125"/>
    </source>
</evidence>
<dbReference type="PANTHER" id="PTHR46481">
    <property type="entry name" value="ZINC FINGER BED DOMAIN-CONTAINING PROTEIN 4"/>
    <property type="match status" value="1"/>
</dbReference>
<organism evidence="14 15">
    <name type="scientific">Seriola dumerili</name>
    <name type="common">Greater amberjack</name>
    <name type="synonym">Caranx dumerili</name>
    <dbReference type="NCBI Taxonomy" id="41447"/>
    <lineage>
        <taxon>Eukaryota</taxon>
        <taxon>Metazoa</taxon>
        <taxon>Chordata</taxon>
        <taxon>Craniata</taxon>
        <taxon>Vertebrata</taxon>
        <taxon>Euteleostomi</taxon>
        <taxon>Actinopterygii</taxon>
        <taxon>Neopterygii</taxon>
        <taxon>Teleostei</taxon>
        <taxon>Neoteleostei</taxon>
        <taxon>Acanthomorphata</taxon>
        <taxon>Carangaria</taxon>
        <taxon>Carangiformes</taxon>
        <taxon>Carangidae</taxon>
        <taxon>Seriola</taxon>
    </lineage>
</organism>
<dbReference type="Pfam" id="PF04937">
    <property type="entry name" value="DUF659"/>
    <property type="match status" value="1"/>
</dbReference>
<dbReference type="OMA" id="EMAYHKS"/>
<dbReference type="InterPro" id="IPR008906">
    <property type="entry name" value="HATC_C_dom"/>
</dbReference>
<dbReference type="GO" id="GO:0008270">
    <property type="term" value="F:zinc ion binding"/>
    <property type="evidence" value="ECO:0007669"/>
    <property type="project" value="UniProtKB-KW"/>
</dbReference>
<feature type="region of interest" description="Disordered" evidence="10">
    <location>
        <begin position="1"/>
        <end position="21"/>
    </location>
</feature>
<keyword evidence="9" id="KW-0175">Coiled coil</keyword>
<dbReference type="InterPro" id="IPR036236">
    <property type="entry name" value="Znf_C2H2_sf"/>
</dbReference>
<evidence type="ECO:0000313" key="15">
    <source>
        <dbReference type="Proteomes" id="UP000261420"/>
    </source>
</evidence>
<evidence type="ECO:0000256" key="2">
    <source>
        <dbReference type="ARBA" id="ARBA00022723"/>
    </source>
</evidence>
<dbReference type="SUPFAM" id="SSF140996">
    <property type="entry name" value="Hermes dimerisation domain"/>
    <property type="match status" value="1"/>
</dbReference>
<feature type="coiled-coil region" evidence="9">
    <location>
        <begin position="153"/>
        <end position="180"/>
    </location>
</feature>
<dbReference type="InterPro" id="IPR007021">
    <property type="entry name" value="DUF659"/>
</dbReference>
<dbReference type="GeneTree" id="ENSGT00940000158431"/>
<protein>
    <recommendedName>
        <fullName evidence="16">BED-type domain-containing protein</fullName>
    </recommendedName>
</protein>
<keyword evidence="4" id="KW-0862">Zinc</keyword>
<feature type="domain" description="BED-type" evidence="11">
    <location>
        <begin position="27"/>
        <end position="68"/>
    </location>
</feature>
<dbReference type="Ensembl" id="ENSSDUT00000011906.1">
    <property type="protein sequence ID" value="ENSSDUP00000011688.1"/>
    <property type="gene ID" value="ENSSDUG00000008521.1"/>
</dbReference>
<keyword evidence="7" id="KW-0804">Transcription</keyword>
<dbReference type="SUPFAM" id="SSF56672">
    <property type="entry name" value="DNA/RNA polymerases"/>
    <property type="match status" value="1"/>
</dbReference>
<dbReference type="GO" id="GO:0009791">
    <property type="term" value="P:post-embryonic development"/>
    <property type="evidence" value="ECO:0007669"/>
    <property type="project" value="UniProtKB-ARBA"/>
</dbReference>
<dbReference type="GO" id="GO:0046983">
    <property type="term" value="F:protein dimerization activity"/>
    <property type="evidence" value="ECO:0007669"/>
    <property type="project" value="InterPro"/>
</dbReference>
<dbReference type="Gene3D" id="1.10.10.1070">
    <property type="entry name" value="Zinc finger, BED domain-containing"/>
    <property type="match status" value="1"/>
</dbReference>
<reference evidence="14" key="2">
    <citation type="submission" date="2025-09" db="UniProtKB">
        <authorList>
            <consortium name="Ensembl"/>
        </authorList>
    </citation>
    <scope>IDENTIFICATION</scope>
</reference>
<evidence type="ECO:0000256" key="4">
    <source>
        <dbReference type="ARBA" id="ARBA00022833"/>
    </source>
</evidence>
<evidence type="ECO:0000259" key="11">
    <source>
        <dbReference type="Pfam" id="PF02892"/>
    </source>
</evidence>
<evidence type="ECO:0008006" key="16">
    <source>
        <dbReference type="Google" id="ProtNLM"/>
    </source>
</evidence>
<evidence type="ECO:0000256" key="7">
    <source>
        <dbReference type="ARBA" id="ARBA00023163"/>
    </source>
</evidence>
<reference evidence="14" key="1">
    <citation type="submission" date="2025-08" db="UniProtKB">
        <authorList>
            <consortium name="Ensembl"/>
        </authorList>
    </citation>
    <scope>IDENTIFICATION</scope>
</reference>
<accession>A0A3B4U0F1</accession>
<evidence type="ECO:0000259" key="13">
    <source>
        <dbReference type="Pfam" id="PF05699"/>
    </source>
</evidence>
<dbReference type="SMART" id="SM00614">
    <property type="entry name" value="ZnF_BED"/>
    <property type="match status" value="1"/>
</dbReference>
<dbReference type="SUPFAM" id="SSF53098">
    <property type="entry name" value="Ribonuclease H-like"/>
    <property type="match status" value="1"/>
</dbReference>
<feature type="domain" description="HAT C-terminal dimerisation" evidence="13">
    <location>
        <begin position="463"/>
        <end position="506"/>
    </location>
</feature>
<dbReference type="Pfam" id="PF05699">
    <property type="entry name" value="Dimer_Tnp_hAT"/>
    <property type="match status" value="1"/>
</dbReference>
<evidence type="ECO:0000256" key="9">
    <source>
        <dbReference type="SAM" id="Coils"/>
    </source>
</evidence>
<keyword evidence="2" id="KW-0479">Metal-binding</keyword>
<dbReference type="InterPro" id="IPR012337">
    <property type="entry name" value="RNaseH-like_sf"/>
</dbReference>
<keyword evidence="8" id="KW-0539">Nucleus</keyword>
<proteinExistence type="predicted"/>
<dbReference type="Proteomes" id="UP000261420">
    <property type="component" value="Unplaced"/>
</dbReference>
<evidence type="ECO:0000256" key="1">
    <source>
        <dbReference type="ARBA" id="ARBA00004123"/>
    </source>
</evidence>
<evidence type="ECO:0000313" key="14">
    <source>
        <dbReference type="Ensembl" id="ENSSDUP00000011688.1"/>
    </source>
</evidence>
<feature type="compositionally biased region" description="Acidic residues" evidence="10">
    <location>
        <begin position="437"/>
        <end position="456"/>
    </location>
</feature>
<dbReference type="SUPFAM" id="SSF57667">
    <property type="entry name" value="beta-beta-alpha zinc fingers"/>
    <property type="match status" value="1"/>
</dbReference>
<evidence type="ECO:0000256" key="3">
    <source>
        <dbReference type="ARBA" id="ARBA00022771"/>
    </source>
</evidence>
<keyword evidence="5" id="KW-0805">Transcription regulation</keyword>
<feature type="domain" description="DUF659" evidence="12">
    <location>
        <begin position="157"/>
        <end position="295"/>
    </location>
</feature>
<keyword evidence="6" id="KW-0238">DNA-binding</keyword>
<dbReference type="Pfam" id="PF02892">
    <property type="entry name" value="zf-BED"/>
    <property type="match status" value="1"/>
</dbReference>
<evidence type="ECO:0000256" key="5">
    <source>
        <dbReference type="ARBA" id="ARBA00023015"/>
    </source>
</evidence>
<dbReference type="AlphaFoldDB" id="A0A3B4U0F1"/>
<feature type="region of interest" description="Disordered" evidence="10">
    <location>
        <begin position="410"/>
        <end position="456"/>
    </location>
</feature>
<name>A0A3B4U0F1_SERDU</name>